<protein>
    <submittedName>
        <fullName evidence="2">Pilus assembly protein PilP</fullName>
    </submittedName>
</protein>
<reference evidence="2 3" key="1">
    <citation type="submission" date="2020-07" db="EMBL/GenBank/DDBJ databases">
        <title>Novel species isolated from subtropical streams in China.</title>
        <authorList>
            <person name="Lu H."/>
        </authorList>
    </citation>
    <scope>NUCLEOTIDE SEQUENCE [LARGE SCALE GENOMIC DNA]</scope>
    <source>
        <strain evidence="2 3">FT3S</strain>
    </source>
</reference>
<gene>
    <name evidence="2" type="ORF">H3H36_11730</name>
</gene>
<dbReference type="Pfam" id="PF04351">
    <property type="entry name" value="PilP"/>
    <property type="match status" value="1"/>
</dbReference>
<dbReference type="PROSITE" id="PS51257">
    <property type="entry name" value="PROKAR_LIPOPROTEIN"/>
    <property type="match status" value="1"/>
</dbReference>
<dbReference type="Gene3D" id="2.30.30.830">
    <property type="match status" value="1"/>
</dbReference>
<feature type="chain" id="PRO_5031176767" evidence="1">
    <location>
        <begin position="23"/>
        <end position="184"/>
    </location>
</feature>
<dbReference type="InterPro" id="IPR007446">
    <property type="entry name" value="PilP"/>
</dbReference>
<evidence type="ECO:0000313" key="3">
    <source>
        <dbReference type="Proteomes" id="UP000566711"/>
    </source>
</evidence>
<dbReference type="AlphaFoldDB" id="A0A7W2EHI3"/>
<evidence type="ECO:0000313" key="2">
    <source>
        <dbReference type="EMBL" id="MBA5606030.1"/>
    </source>
</evidence>
<sequence>MMTHLSRSRAVLAALGVTVALAGCGNSDEQEVRQWMKEVDAQARVAVPPLTPPKTFIPFAYASNDAIDPFNPNKLLVELAKAANRGGGVRPDMERRKELLESFPLDTVKMVGTLQKGGVIYALLQIDRSVYQVKPGQHVGQNFGLITSVTEGAVNIKEIVQDATGDWVERMSKLELQESKETTK</sequence>
<organism evidence="2 3">
    <name type="scientific">Rugamonas fusca</name>
    <dbReference type="NCBI Taxonomy" id="2758568"/>
    <lineage>
        <taxon>Bacteria</taxon>
        <taxon>Pseudomonadati</taxon>
        <taxon>Pseudomonadota</taxon>
        <taxon>Betaproteobacteria</taxon>
        <taxon>Burkholderiales</taxon>
        <taxon>Oxalobacteraceae</taxon>
        <taxon>Telluria group</taxon>
        <taxon>Rugamonas</taxon>
    </lineage>
</organism>
<comment type="caution">
    <text evidence="2">The sequence shown here is derived from an EMBL/GenBank/DDBJ whole genome shotgun (WGS) entry which is preliminary data.</text>
</comment>
<proteinExistence type="predicted"/>
<feature type="signal peptide" evidence="1">
    <location>
        <begin position="1"/>
        <end position="22"/>
    </location>
</feature>
<name>A0A7W2EHI3_9BURK</name>
<dbReference type="Proteomes" id="UP000566711">
    <property type="component" value="Unassembled WGS sequence"/>
</dbReference>
<keyword evidence="3" id="KW-1185">Reference proteome</keyword>
<dbReference type="EMBL" id="JACEZS010000008">
    <property type="protein sequence ID" value="MBA5606030.1"/>
    <property type="molecule type" value="Genomic_DNA"/>
</dbReference>
<dbReference type="RefSeq" id="WP_182217632.1">
    <property type="nucleotide sequence ID" value="NZ_JACEZS010000008.1"/>
</dbReference>
<keyword evidence="1" id="KW-0732">Signal</keyword>
<dbReference type="PIRSF" id="PIRSF016481">
    <property type="entry name" value="Pilus_assembly_PilP"/>
    <property type="match status" value="1"/>
</dbReference>
<accession>A0A7W2EHI3</accession>
<evidence type="ECO:0000256" key="1">
    <source>
        <dbReference type="SAM" id="SignalP"/>
    </source>
</evidence>